<evidence type="ECO:0000256" key="5">
    <source>
        <dbReference type="ARBA" id="ARBA00022475"/>
    </source>
</evidence>
<dbReference type="AlphaFoldDB" id="A0A972VWA7"/>
<evidence type="ECO:0000256" key="2">
    <source>
        <dbReference type="ARBA" id="ARBA00008445"/>
    </source>
</evidence>
<dbReference type="GO" id="GO:0065002">
    <property type="term" value="P:intracellular protein transmembrane transport"/>
    <property type="evidence" value="ECO:0007669"/>
    <property type="project" value="TreeGrafter"/>
</dbReference>
<dbReference type="GO" id="GO:0015450">
    <property type="term" value="F:protein-transporting ATPase activity"/>
    <property type="evidence" value="ECO:0007669"/>
    <property type="project" value="UniProtKB-UniRule"/>
</dbReference>
<protein>
    <recommendedName>
        <fullName evidence="3 11">Protein-export membrane protein SecG</fullName>
    </recommendedName>
</protein>
<evidence type="ECO:0000256" key="6">
    <source>
        <dbReference type="ARBA" id="ARBA00022692"/>
    </source>
</evidence>
<keyword evidence="8 11" id="KW-1133">Transmembrane helix</keyword>
<evidence type="ECO:0000256" key="12">
    <source>
        <dbReference type="SAM" id="MobiDB-lite"/>
    </source>
</evidence>
<proteinExistence type="inferred from homology"/>
<feature type="transmembrane region" description="Helical" evidence="11">
    <location>
        <begin position="6"/>
        <end position="27"/>
    </location>
</feature>
<dbReference type="PRINTS" id="PR01651">
    <property type="entry name" value="SECGEXPORT"/>
</dbReference>
<evidence type="ECO:0000256" key="10">
    <source>
        <dbReference type="ARBA" id="ARBA00023136"/>
    </source>
</evidence>
<organism evidence="13 14">
    <name type="scientific">SAR86 cluster bacterium</name>
    <dbReference type="NCBI Taxonomy" id="2030880"/>
    <lineage>
        <taxon>Bacteria</taxon>
        <taxon>Pseudomonadati</taxon>
        <taxon>Pseudomonadota</taxon>
        <taxon>Gammaproteobacteria</taxon>
        <taxon>SAR86 cluster</taxon>
    </lineage>
</organism>
<dbReference type="EMBL" id="JABMOJ010000329">
    <property type="protein sequence ID" value="NQV65464.1"/>
    <property type="molecule type" value="Genomic_DNA"/>
</dbReference>
<dbReference type="GO" id="GO:0009306">
    <property type="term" value="P:protein secretion"/>
    <property type="evidence" value="ECO:0007669"/>
    <property type="project" value="UniProtKB-UniRule"/>
</dbReference>
<reference evidence="13" key="1">
    <citation type="submission" date="2020-05" db="EMBL/GenBank/DDBJ databases">
        <title>Sulfur intermediates as new biogeochemical hubs in an aquatic model microbial ecosystem.</title>
        <authorList>
            <person name="Vigneron A."/>
        </authorList>
    </citation>
    <scope>NUCLEOTIDE SEQUENCE</scope>
    <source>
        <strain evidence="13">Bin.250</strain>
    </source>
</reference>
<keyword evidence="4 11" id="KW-0813">Transport</keyword>
<keyword evidence="10 11" id="KW-0472">Membrane</keyword>
<comment type="caution">
    <text evidence="13">The sequence shown here is derived from an EMBL/GenBank/DDBJ whole genome shotgun (WGS) entry which is preliminary data.</text>
</comment>
<dbReference type="InterPro" id="IPR004692">
    <property type="entry name" value="SecG"/>
</dbReference>
<evidence type="ECO:0000256" key="3">
    <source>
        <dbReference type="ARBA" id="ARBA00017876"/>
    </source>
</evidence>
<evidence type="ECO:0000256" key="8">
    <source>
        <dbReference type="ARBA" id="ARBA00022989"/>
    </source>
</evidence>
<feature type="region of interest" description="Disordered" evidence="12">
    <location>
        <begin position="109"/>
        <end position="133"/>
    </location>
</feature>
<comment type="function">
    <text evidence="11">Involved in protein export. Participates in an early event of protein translocation.</text>
</comment>
<comment type="similarity">
    <text evidence="2 11">Belongs to the SecG family.</text>
</comment>
<dbReference type="GO" id="GO:0043952">
    <property type="term" value="P:protein transport by the Sec complex"/>
    <property type="evidence" value="ECO:0007669"/>
    <property type="project" value="TreeGrafter"/>
</dbReference>
<evidence type="ECO:0000256" key="9">
    <source>
        <dbReference type="ARBA" id="ARBA00023010"/>
    </source>
</evidence>
<keyword evidence="5 11" id="KW-1003">Cell membrane</keyword>
<accession>A0A972VWA7</accession>
<evidence type="ECO:0000256" key="7">
    <source>
        <dbReference type="ARBA" id="ARBA00022927"/>
    </source>
</evidence>
<dbReference type="Pfam" id="PF03840">
    <property type="entry name" value="SecG"/>
    <property type="match status" value="1"/>
</dbReference>
<comment type="subcellular location">
    <subcellularLocation>
        <location evidence="1 11">Cell membrane</location>
        <topology evidence="1 11">Multi-pass membrane protein</topology>
    </subcellularLocation>
</comment>
<dbReference type="NCBIfam" id="TIGR00810">
    <property type="entry name" value="secG"/>
    <property type="match status" value="1"/>
</dbReference>
<keyword evidence="9 11" id="KW-0811">Translocation</keyword>
<dbReference type="PANTHER" id="PTHR34182">
    <property type="entry name" value="PROTEIN-EXPORT MEMBRANE PROTEIN SECG"/>
    <property type="match status" value="1"/>
</dbReference>
<dbReference type="GO" id="GO:0005886">
    <property type="term" value="C:plasma membrane"/>
    <property type="evidence" value="ECO:0007669"/>
    <property type="project" value="UniProtKB-SubCell"/>
</dbReference>
<dbReference type="Proteomes" id="UP000754644">
    <property type="component" value="Unassembled WGS sequence"/>
</dbReference>
<evidence type="ECO:0000313" key="14">
    <source>
        <dbReference type="Proteomes" id="UP000754644"/>
    </source>
</evidence>
<evidence type="ECO:0000256" key="4">
    <source>
        <dbReference type="ARBA" id="ARBA00022448"/>
    </source>
</evidence>
<evidence type="ECO:0000313" key="13">
    <source>
        <dbReference type="EMBL" id="NQV65464.1"/>
    </source>
</evidence>
<evidence type="ECO:0000256" key="1">
    <source>
        <dbReference type="ARBA" id="ARBA00004651"/>
    </source>
</evidence>
<gene>
    <name evidence="13" type="primary">secG</name>
    <name evidence="13" type="ORF">HQ497_08865</name>
</gene>
<feature type="transmembrane region" description="Helical" evidence="11">
    <location>
        <begin position="63"/>
        <end position="81"/>
    </location>
</feature>
<name>A0A972VWA7_9GAMM</name>
<evidence type="ECO:0000256" key="11">
    <source>
        <dbReference type="RuleBase" id="RU365087"/>
    </source>
</evidence>
<keyword evidence="6 11" id="KW-0812">Transmembrane</keyword>
<keyword evidence="7 11" id="KW-0653">Protein transport</keyword>
<dbReference type="PANTHER" id="PTHR34182:SF1">
    <property type="entry name" value="PROTEIN-EXPORT MEMBRANE PROTEIN SECG"/>
    <property type="match status" value="1"/>
</dbReference>
<sequence>MELQVLETIVLVIHVLAALAIIGLVLIQQGKGADMGSGFGSGASATVFGSGGAGSFLTRATTGLAILFFLTSFGLAFFAKAKSESSNIVGMPVIEQLIDGAARELPGLKPAAQSQDSELPTVDVPAAESESQN</sequence>